<dbReference type="EMBL" id="AE016820">
    <property type="protein sequence ID" value="AAS54189.1"/>
    <property type="molecule type" value="Genomic_DNA"/>
</dbReference>
<proteinExistence type="predicted"/>
<dbReference type="HOGENOM" id="CLU_924310_0_0_1"/>
<feature type="region of interest" description="Disordered" evidence="1">
    <location>
        <begin position="121"/>
        <end position="141"/>
    </location>
</feature>
<dbReference type="InParanoid" id="Q751Q8"/>
<dbReference type="GeneID" id="4622658"/>
<feature type="compositionally biased region" description="Low complexity" evidence="1">
    <location>
        <begin position="269"/>
        <end position="285"/>
    </location>
</feature>
<reference evidence="3" key="2">
    <citation type="journal article" date="2013" name="G3 (Bethesda)">
        <title>Genomes of Ashbya fungi isolated from insects reveal four mating-type loci, numerous translocations, lack of transposons, and distinct gene duplications.</title>
        <authorList>
            <person name="Dietrich F.S."/>
            <person name="Voegeli S."/>
            <person name="Kuo S."/>
            <person name="Philippsen P."/>
        </authorList>
    </citation>
    <scope>GENOME REANNOTATION</scope>
    <source>
        <strain evidence="3">ATCC 10895 / CBS 109.51 / FGSC 9923 / NRRL Y-1056</strain>
    </source>
</reference>
<dbReference type="RefSeq" id="NP_986365.1">
    <property type="nucleotide sequence ID" value="NM_211427.1"/>
</dbReference>
<dbReference type="eggNOG" id="ENOG502S7EJ">
    <property type="taxonomic scope" value="Eukaryota"/>
</dbReference>
<dbReference type="Pfam" id="PF17298">
    <property type="entry name" value="DUF5349"/>
    <property type="match status" value="2"/>
</dbReference>
<evidence type="ECO:0000313" key="3">
    <source>
        <dbReference type="Proteomes" id="UP000000591"/>
    </source>
</evidence>
<name>Q751Q8_EREGS</name>
<gene>
    <name evidence="2" type="ORF">AGOS_AGL302C</name>
</gene>
<accession>Q751Q8</accession>
<evidence type="ECO:0000256" key="1">
    <source>
        <dbReference type="SAM" id="MobiDB-lite"/>
    </source>
</evidence>
<dbReference type="KEGG" id="ago:AGOS_AGL302C"/>
<protein>
    <submittedName>
        <fullName evidence="2">AGL302Cp</fullName>
    </submittedName>
</protein>
<dbReference type="Proteomes" id="UP000000591">
    <property type="component" value="Chromosome VII"/>
</dbReference>
<feature type="region of interest" description="Disordered" evidence="1">
    <location>
        <begin position="262"/>
        <end position="285"/>
    </location>
</feature>
<keyword evidence="3" id="KW-1185">Reference proteome</keyword>
<evidence type="ECO:0000313" key="2">
    <source>
        <dbReference type="EMBL" id="AAS54189.1"/>
    </source>
</evidence>
<dbReference type="AlphaFoldDB" id="Q751Q8"/>
<reference evidence="2 3" key="1">
    <citation type="journal article" date="2004" name="Science">
        <title>The Ashbya gossypii genome as a tool for mapping the ancient Saccharomyces cerevisiae genome.</title>
        <authorList>
            <person name="Dietrich F.S."/>
            <person name="Voegeli S."/>
            <person name="Brachat S."/>
            <person name="Lerch A."/>
            <person name="Gates K."/>
            <person name="Steiner S."/>
            <person name="Mohr C."/>
            <person name="Pohlmann R."/>
            <person name="Luedi P."/>
            <person name="Choi S."/>
            <person name="Wing R.A."/>
            <person name="Flavier A."/>
            <person name="Gaffney T.D."/>
            <person name="Philippsen P."/>
        </authorList>
    </citation>
    <scope>NUCLEOTIDE SEQUENCE [LARGE SCALE GENOMIC DNA]</scope>
    <source>
        <strain evidence="3">ATCC 10895 / CBS 109.51 / FGSC 9923 / NRRL Y-1056</strain>
    </source>
</reference>
<sequence length="297" mass="30372">MPGQIVSIPFISQIEDMDKYLLEYRALKSMPAGAGFGQGGTFRQGNRGPVGGRKRAGGYEKRFQVGAGKYGGQPLAGGLQQGYPAATYPQVFYGGKLGSGGSSGSLPLMAQQASAQAFLASSSSSGSTSPPRLQSTISGSSTINSLGSDFGEYPSMVNELSKQYDSIGFGQGSGGSPGVSNFNIGSPFTQSSTPLVSTAATNGEFMHALPSSLLGDTSVNSNISLLAGTRSLSTSVFLSNQYPSSSSQSAFTMLPGSSSTWGTSQTVATGTTGANQSNSSSTSGSLRIWNNDMSVWG</sequence>
<dbReference type="OrthoDB" id="4067282at2759"/>
<feature type="compositionally biased region" description="Polar residues" evidence="1">
    <location>
        <begin position="130"/>
        <end position="141"/>
    </location>
</feature>
<organism evidence="2 3">
    <name type="scientific">Eremothecium gossypii (strain ATCC 10895 / CBS 109.51 / FGSC 9923 / NRRL Y-1056)</name>
    <name type="common">Yeast</name>
    <name type="synonym">Ashbya gossypii</name>
    <dbReference type="NCBI Taxonomy" id="284811"/>
    <lineage>
        <taxon>Eukaryota</taxon>
        <taxon>Fungi</taxon>
        <taxon>Dikarya</taxon>
        <taxon>Ascomycota</taxon>
        <taxon>Saccharomycotina</taxon>
        <taxon>Saccharomycetes</taxon>
        <taxon>Saccharomycetales</taxon>
        <taxon>Saccharomycetaceae</taxon>
        <taxon>Eremothecium</taxon>
    </lineage>
</organism>
<dbReference type="InterPro" id="IPR035257">
    <property type="entry name" value="DUF5349"/>
</dbReference>
<dbReference type="OMA" id="NEDMDKY"/>